<dbReference type="EMBL" id="CP031165">
    <property type="protein sequence ID" value="AXV04907.1"/>
    <property type="molecule type" value="Genomic_DNA"/>
</dbReference>
<dbReference type="PANTHER" id="PTHR43135:SF3">
    <property type="entry name" value="ALPHA-D-RIBOSE 1-METHYLPHOSPHONATE 5-TRIPHOSPHATE DIPHOSPHATASE"/>
    <property type="match status" value="1"/>
</dbReference>
<organism evidence="3 4">
    <name type="scientific">Euzebya pacifica</name>
    <dbReference type="NCBI Taxonomy" id="1608957"/>
    <lineage>
        <taxon>Bacteria</taxon>
        <taxon>Bacillati</taxon>
        <taxon>Actinomycetota</taxon>
        <taxon>Nitriliruptoria</taxon>
        <taxon>Euzebyales</taxon>
    </lineage>
</organism>
<evidence type="ECO:0000256" key="1">
    <source>
        <dbReference type="SAM" id="MobiDB-lite"/>
    </source>
</evidence>
<dbReference type="InterPro" id="IPR006680">
    <property type="entry name" value="Amidohydro-rel"/>
</dbReference>
<sequence>MAVAGTLSIIGARVLDVDRGELHQQDVHVTNGCVSALGDHDGPPSDVVIEGHGHVIVPGFIDAHFHAYGIGLDMLVMEATPMSYVTAKAAERLGGALRRGFTTVRDVAGGDIGLRRALDEGLIVGPRYLFTGPALSQTGGHGDPRLGDLAIDTCCHRLTEVVDGVDNLRVAVRERFRTGAHAIKVMTSGGVVSLTDPLRIPQYSAEEVRVVCDEATRRGSYVAAHAYSPEAIAHSVVNGVRSIEHGNLLDVATAQLMVRNDAFLVPTLAAYDAMDRRGDSLGLTAVQRAKNLEVLDHGKQAIEIAAAEGVRIGFGSDLMGDLEDDQLVGLRLQVEVQGPIAAIQSATAVNAALIGRHDLGRVAVGAVADLLVLDADPTQDPSVLWDESRRTVISGGRPLGTSRPALTPFRGRTS</sequence>
<dbReference type="AlphaFoldDB" id="A0A346XRR0"/>
<feature type="region of interest" description="Disordered" evidence="1">
    <location>
        <begin position="395"/>
        <end position="414"/>
    </location>
</feature>
<dbReference type="GO" id="GO:0016810">
    <property type="term" value="F:hydrolase activity, acting on carbon-nitrogen (but not peptide) bonds"/>
    <property type="evidence" value="ECO:0007669"/>
    <property type="project" value="InterPro"/>
</dbReference>
<gene>
    <name evidence="3" type="ORF">DVS28_a0199</name>
</gene>
<dbReference type="InterPro" id="IPR051781">
    <property type="entry name" value="Metallo-dep_Hydrolase"/>
</dbReference>
<protein>
    <submittedName>
        <fullName evidence="3">Prolidase</fullName>
    </submittedName>
</protein>
<dbReference type="Proteomes" id="UP000264006">
    <property type="component" value="Chromosome"/>
</dbReference>
<dbReference type="CDD" id="cd01299">
    <property type="entry name" value="Met_dep_hydrolase_A"/>
    <property type="match status" value="1"/>
</dbReference>
<proteinExistence type="predicted"/>
<dbReference type="SUPFAM" id="SSF51338">
    <property type="entry name" value="Composite domain of metallo-dependent hydrolases"/>
    <property type="match status" value="1"/>
</dbReference>
<dbReference type="KEGG" id="euz:DVS28_a0199"/>
<name>A0A346XRR0_9ACTN</name>
<accession>A0A346XRR0</accession>
<dbReference type="RefSeq" id="WP_216826313.1">
    <property type="nucleotide sequence ID" value="NZ_CP031165.1"/>
</dbReference>
<evidence type="ECO:0000313" key="4">
    <source>
        <dbReference type="Proteomes" id="UP000264006"/>
    </source>
</evidence>
<evidence type="ECO:0000259" key="2">
    <source>
        <dbReference type="Pfam" id="PF01979"/>
    </source>
</evidence>
<dbReference type="Gene3D" id="2.30.40.10">
    <property type="entry name" value="Urease, subunit C, domain 1"/>
    <property type="match status" value="1"/>
</dbReference>
<dbReference type="SUPFAM" id="SSF51556">
    <property type="entry name" value="Metallo-dependent hydrolases"/>
    <property type="match status" value="1"/>
</dbReference>
<reference evidence="3 4" key="1">
    <citation type="submission" date="2018-09" db="EMBL/GenBank/DDBJ databases">
        <title>Complete genome sequence of Euzebya sp. DY32-46 isolated from seawater of Pacific Ocean.</title>
        <authorList>
            <person name="Xu L."/>
            <person name="Wu Y.-H."/>
            <person name="Xu X.-W."/>
        </authorList>
    </citation>
    <scope>NUCLEOTIDE SEQUENCE [LARGE SCALE GENOMIC DNA]</scope>
    <source>
        <strain evidence="3 4">DY32-46</strain>
    </source>
</reference>
<keyword evidence="4" id="KW-1185">Reference proteome</keyword>
<dbReference type="InterPro" id="IPR032466">
    <property type="entry name" value="Metal_Hydrolase"/>
</dbReference>
<dbReference type="InterPro" id="IPR057744">
    <property type="entry name" value="OTAase-like"/>
</dbReference>
<dbReference type="Pfam" id="PF01979">
    <property type="entry name" value="Amidohydro_1"/>
    <property type="match status" value="1"/>
</dbReference>
<dbReference type="InterPro" id="IPR011059">
    <property type="entry name" value="Metal-dep_hydrolase_composite"/>
</dbReference>
<evidence type="ECO:0000313" key="3">
    <source>
        <dbReference type="EMBL" id="AXV04907.1"/>
    </source>
</evidence>
<dbReference type="PANTHER" id="PTHR43135">
    <property type="entry name" value="ALPHA-D-RIBOSE 1-METHYLPHOSPHONATE 5-TRIPHOSPHATE DIPHOSPHATASE"/>
    <property type="match status" value="1"/>
</dbReference>
<dbReference type="Gene3D" id="3.20.20.140">
    <property type="entry name" value="Metal-dependent hydrolases"/>
    <property type="match status" value="1"/>
</dbReference>
<feature type="domain" description="Amidohydrolase-related" evidence="2">
    <location>
        <begin position="55"/>
        <end position="397"/>
    </location>
</feature>